<dbReference type="EC" id="1.1.3.-" evidence="7"/>
<proteinExistence type="inferred from homology"/>
<evidence type="ECO:0000313" key="8">
    <source>
        <dbReference type="Proteomes" id="UP000245728"/>
    </source>
</evidence>
<comment type="similarity">
    <text evidence="5">Belongs to the L2HGDH family.</text>
</comment>
<dbReference type="Pfam" id="PF01266">
    <property type="entry name" value="DAO"/>
    <property type="match status" value="1"/>
</dbReference>
<evidence type="ECO:0000256" key="2">
    <source>
        <dbReference type="ARBA" id="ARBA00022630"/>
    </source>
</evidence>
<dbReference type="GO" id="GO:0005737">
    <property type="term" value="C:cytoplasm"/>
    <property type="evidence" value="ECO:0007669"/>
    <property type="project" value="TreeGrafter"/>
</dbReference>
<gene>
    <name evidence="7" type="primary">lhgO</name>
    <name evidence="7" type="ORF">HMF8227_01585</name>
</gene>
<evidence type="ECO:0000256" key="1">
    <source>
        <dbReference type="ARBA" id="ARBA00001974"/>
    </source>
</evidence>
<dbReference type="SUPFAM" id="SSF51905">
    <property type="entry name" value="FAD/NAD(P)-binding domain"/>
    <property type="match status" value="1"/>
</dbReference>
<evidence type="ECO:0000259" key="6">
    <source>
        <dbReference type="Pfam" id="PF01266"/>
    </source>
</evidence>
<evidence type="ECO:0000313" key="7">
    <source>
        <dbReference type="EMBL" id="AWL12059.1"/>
    </source>
</evidence>
<sequence>MKRSYDLTIIGGGIIGTALAWRLSQRYPRKRVVLLEKESEVALHQTGRNSGVIHAGVYYPPDSLKARYCRQGLKEVIAFCRQQQIPYAQPGKLIVATSEQEVQRLEKLWFRCQDNGLQPQWVDAYELHRMEANISGKAAIRVKDTGIVDYARVARRMLELAQKNGVEVRFSAQVQGLDEGSQGVTVKTNEEVIQTERLVNCAGLMTDRLARMMGLEPDFQIIPFRGEYFRLPKRLNQICRHLIYPVPDPSLPFLGVHLTRMIDGSVTVGPNAVLAAGREAYQWRRFSGTDCMQMATFGGFWRLMGRYWQSGLEEMKNSLWTSGYLQQVRKYCPQIQRRDLQPYPSGIRAQAVNAKGEMLHDFHFLQTERSLHVGNAPSPAATSSIPIADALIQKLVGDGEQHF</sequence>
<comment type="cofactor">
    <cofactor evidence="1">
        <name>FAD</name>
        <dbReference type="ChEBI" id="CHEBI:57692"/>
    </cofactor>
</comment>
<dbReference type="OrthoDB" id="9801699at2"/>
<feature type="domain" description="FAD dependent oxidoreductase" evidence="6">
    <location>
        <begin position="6"/>
        <end position="392"/>
    </location>
</feature>
<dbReference type="RefSeq" id="WP_109339663.1">
    <property type="nucleotide sequence ID" value="NZ_CP029347.1"/>
</dbReference>
<keyword evidence="8" id="KW-1185">Reference proteome</keyword>
<dbReference type="Gene3D" id="3.30.9.10">
    <property type="entry name" value="D-Amino Acid Oxidase, subunit A, domain 2"/>
    <property type="match status" value="1"/>
</dbReference>
<evidence type="ECO:0000256" key="5">
    <source>
        <dbReference type="ARBA" id="ARBA00037941"/>
    </source>
</evidence>
<dbReference type="Gene3D" id="3.50.50.60">
    <property type="entry name" value="FAD/NAD(P)-binding domain"/>
    <property type="match status" value="1"/>
</dbReference>
<dbReference type="NCBIfam" id="NF008726">
    <property type="entry name" value="PRK11728.1"/>
    <property type="match status" value="1"/>
</dbReference>
<dbReference type="PANTHER" id="PTHR43104">
    <property type="entry name" value="L-2-HYDROXYGLUTARATE DEHYDROGENASE, MITOCHONDRIAL"/>
    <property type="match status" value="1"/>
</dbReference>
<protein>
    <submittedName>
        <fullName evidence="7">L-2-hydroxyglutarate dehydrogenase, mitochondrial</fullName>
        <ecNumber evidence="7">1.1.3.-</ecNumber>
    </submittedName>
</protein>
<dbReference type="AlphaFoldDB" id="A0A2S2E384"/>
<dbReference type="Proteomes" id="UP000245728">
    <property type="component" value="Chromosome"/>
</dbReference>
<dbReference type="KEGG" id="salh:HMF8227_01585"/>
<reference evidence="7 8" key="1">
    <citation type="submission" date="2018-05" db="EMBL/GenBank/DDBJ databases">
        <title>Salinimonas sp. HMF8227 Genome sequencing and assembly.</title>
        <authorList>
            <person name="Kang H."/>
            <person name="Kang J."/>
            <person name="Cha I."/>
            <person name="Kim H."/>
            <person name="Joh K."/>
        </authorList>
    </citation>
    <scope>NUCLEOTIDE SEQUENCE [LARGE SCALE GENOMIC DNA]</scope>
    <source>
        <strain evidence="7 8">HMF8227</strain>
    </source>
</reference>
<dbReference type="GO" id="GO:0047545">
    <property type="term" value="F:(S)-2-hydroxyglutarate dehydrogenase activity"/>
    <property type="evidence" value="ECO:0007669"/>
    <property type="project" value="TreeGrafter"/>
</dbReference>
<organism evidence="7 8">
    <name type="scientific">Saliniradius amylolyticus</name>
    <dbReference type="NCBI Taxonomy" id="2183582"/>
    <lineage>
        <taxon>Bacteria</taxon>
        <taxon>Pseudomonadati</taxon>
        <taxon>Pseudomonadota</taxon>
        <taxon>Gammaproteobacteria</taxon>
        <taxon>Alteromonadales</taxon>
        <taxon>Alteromonadaceae</taxon>
        <taxon>Saliniradius</taxon>
    </lineage>
</organism>
<evidence type="ECO:0000256" key="4">
    <source>
        <dbReference type="ARBA" id="ARBA00023002"/>
    </source>
</evidence>
<dbReference type="InterPro" id="IPR006076">
    <property type="entry name" value="FAD-dep_OxRdtase"/>
</dbReference>
<keyword evidence="2" id="KW-0285">Flavoprotein</keyword>
<keyword evidence="4 7" id="KW-0560">Oxidoreductase</keyword>
<keyword evidence="3" id="KW-0274">FAD</keyword>
<dbReference type="EMBL" id="CP029347">
    <property type="protein sequence ID" value="AWL12059.1"/>
    <property type="molecule type" value="Genomic_DNA"/>
</dbReference>
<evidence type="ECO:0000256" key="3">
    <source>
        <dbReference type="ARBA" id="ARBA00022827"/>
    </source>
</evidence>
<accession>A0A2S2E384</accession>
<dbReference type="PANTHER" id="PTHR43104:SF2">
    <property type="entry name" value="L-2-HYDROXYGLUTARATE DEHYDROGENASE, MITOCHONDRIAL"/>
    <property type="match status" value="1"/>
</dbReference>
<dbReference type="InterPro" id="IPR036188">
    <property type="entry name" value="FAD/NAD-bd_sf"/>
</dbReference>
<name>A0A2S2E384_9ALTE</name>